<organism evidence="2 3">
    <name type="scientific">Desulfosarcina ovata subsp. sediminis</name>
    <dbReference type="NCBI Taxonomy" id="885957"/>
    <lineage>
        <taxon>Bacteria</taxon>
        <taxon>Pseudomonadati</taxon>
        <taxon>Thermodesulfobacteriota</taxon>
        <taxon>Desulfobacteria</taxon>
        <taxon>Desulfobacterales</taxon>
        <taxon>Desulfosarcinaceae</taxon>
        <taxon>Desulfosarcina</taxon>
    </lineage>
</organism>
<dbReference type="Proteomes" id="UP000425960">
    <property type="component" value="Chromosome"/>
</dbReference>
<protein>
    <recommendedName>
        <fullName evidence="4">Enoyl-CoA hydratase</fullName>
    </recommendedName>
</protein>
<dbReference type="InterPro" id="IPR029045">
    <property type="entry name" value="ClpP/crotonase-like_dom_sf"/>
</dbReference>
<sequence>MALMDYTIEDNVAVLSMNSGENQFGFPFIDAFLEVLDKIERDTDANVLVTKSSHDKIWSAGIDPDLENEEKTKLTKKFRVQMYSLYRRILTYPMITVAAITGHAFAAGAYLAFSHDFRFMRKDKGWLCLPEVDLGINIGRVLTSIARRAVPDYKFEEMLYTGKRLTAEECAEHHIVYKACHMDDLMNEVLSFAKAQNKDRRIIRLMKQETNQQLLKIIDDTILFLADF</sequence>
<proteinExistence type="predicted"/>
<dbReference type="GO" id="GO:0004165">
    <property type="term" value="F:delta(3)-delta(2)-enoyl-CoA isomerase activity"/>
    <property type="evidence" value="ECO:0007669"/>
    <property type="project" value="TreeGrafter"/>
</dbReference>
<gene>
    <name evidence="2" type="ORF">DSCO28_21170</name>
</gene>
<dbReference type="Gene3D" id="3.90.226.10">
    <property type="entry name" value="2-enoyl-CoA Hydratase, Chain A, domain 1"/>
    <property type="match status" value="1"/>
</dbReference>
<accession>A0A5K7ZKW2</accession>
<keyword evidence="1" id="KW-1133">Transmembrane helix</keyword>
<feature type="transmembrane region" description="Helical" evidence="1">
    <location>
        <begin position="89"/>
        <end position="113"/>
    </location>
</feature>
<dbReference type="RefSeq" id="WP_155310077.1">
    <property type="nucleotide sequence ID" value="NZ_AP021876.1"/>
</dbReference>
<dbReference type="CDD" id="cd06558">
    <property type="entry name" value="crotonase-like"/>
    <property type="match status" value="1"/>
</dbReference>
<dbReference type="SUPFAM" id="SSF52096">
    <property type="entry name" value="ClpP/crotonase"/>
    <property type="match status" value="1"/>
</dbReference>
<dbReference type="GO" id="GO:0006635">
    <property type="term" value="P:fatty acid beta-oxidation"/>
    <property type="evidence" value="ECO:0007669"/>
    <property type="project" value="TreeGrafter"/>
</dbReference>
<name>A0A5K7ZKW2_9BACT</name>
<keyword evidence="1" id="KW-0812">Transmembrane</keyword>
<dbReference type="Pfam" id="PF00378">
    <property type="entry name" value="ECH_1"/>
    <property type="match status" value="1"/>
</dbReference>
<dbReference type="KEGG" id="dov:DSCO28_21170"/>
<evidence type="ECO:0000313" key="2">
    <source>
        <dbReference type="EMBL" id="BBO81551.1"/>
    </source>
</evidence>
<dbReference type="InterPro" id="IPR001753">
    <property type="entry name" value="Enoyl-CoA_hydra/iso"/>
</dbReference>
<evidence type="ECO:0008006" key="4">
    <source>
        <dbReference type="Google" id="ProtNLM"/>
    </source>
</evidence>
<keyword evidence="1" id="KW-0472">Membrane</keyword>
<dbReference type="PANTHER" id="PTHR11941">
    <property type="entry name" value="ENOYL-COA HYDRATASE-RELATED"/>
    <property type="match status" value="1"/>
</dbReference>
<dbReference type="EMBL" id="AP021876">
    <property type="protein sequence ID" value="BBO81551.1"/>
    <property type="molecule type" value="Genomic_DNA"/>
</dbReference>
<dbReference type="AlphaFoldDB" id="A0A5K7ZKW2"/>
<evidence type="ECO:0000256" key="1">
    <source>
        <dbReference type="SAM" id="Phobius"/>
    </source>
</evidence>
<reference evidence="2 3" key="1">
    <citation type="submission" date="2019-11" db="EMBL/GenBank/DDBJ databases">
        <title>Comparative genomics of hydrocarbon-degrading Desulfosarcina strains.</title>
        <authorList>
            <person name="Watanabe M."/>
            <person name="Kojima H."/>
            <person name="Fukui M."/>
        </authorList>
    </citation>
    <scope>NUCLEOTIDE SEQUENCE [LARGE SCALE GENOMIC DNA]</scope>
    <source>
        <strain evidence="2 3">28bB2T</strain>
    </source>
</reference>
<evidence type="ECO:0000313" key="3">
    <source>
        <dbReference type="Proteomes" id="UP000425960"/>
    </source>
</evidence>
<dbReference type="PANTHER" id="PTHR11941:SF75">
    <property type="entry name" value="ENOYL-COA HYDRATASE_ISOMERASE FAMILY PROTEIN"/>
    <property type="match status" value="1"/>
</dbReference>